<dbReference type="PROSITE" id="PS51760">
    <property type="entry name" value="GH10_2"/>
    <property type="match status" value="1"/>
</dbReference>
<dbReference type="PANTHER" id="PTHR31490:SF88">
    <property type="entry name" value="BETA-XYLANASE"/>
    <property type="match status" value="1"/>
</dbReference>
<dbReference type="Gene3D" id="1.10.1330.10">
    <property type="entry name" value="Dockerin domain"/>
    <property type="match status" value="1"/>
</dbReference>
<evidence type="ECO:0000256" key="7">
    <source>
        <dbReference type="ARBA" id="ARBA00023295"/>
    </source>
</evidence>
<feature type="chain" id="PRO_5016936197" description="Beta-xylanase" evidence="10">
    <location>
        <begin position="34"/>
        <end position="561"/>
    </location>
</feature>
<keyword evidence="8 9" id="KW-0624">Polysaccharide degradation</keyword>
<evidence type="ECO:0000259" key="11">
    <source>
        <dbReference type="PROSITE" id="PS51175"/>
    </source>
</evidence>
<dbReference type="GO" id="GO:0045493">
    <property type="term" value="P:xylan catabolic process"/>
    <property type="evidence" value="ECO:0007669"/>
    <property type="project" value="UniProtKB-KW"/>
</dbReference>
<dbReference type="Gene3D" id="2.60.120.260">
    <property type="entry name" value="Galactose-binding domain-like"/>
    <property type="match status" value="1"/>
</dbReference>
<reference evidence="14 15" key="1">
    <citation type="submission" date="2018-07" db="EMBL/GenBank/DDBJ databases">
        <title>Genomic Encyclopedia of Type Strains, Phase IV (KMG-IV): sequencing the most valuable type-strain genomes for metagenomic binning, comparative biology and taxonomic classification.</title>
        <authorList>
            <person name="Goeker M."/>
        </authorList>
    </citation>
    <scope>NUCLEOTIDE SEQUENCE [LARGE SCALE GENOMIC DNA]</scope>
    <source>
        <strain evidence="14 15">DSM 27016</strain>
    </source>
</reference>
<dbReference type="CDD" id="cd04084">
    <property type="entry name" value="CBM6_xylanase-like"/>
    <property type="match status" value="1"/>
</dbReference>
<dbReference type="InterPro" id="IPR002105">
    <property type="entry name" value="Dockerin_1_rpt"/>
</dbReference>
<dbReference type="InterPro" id="IPR036439">
    <property type="entry name" value="Dockerin_dom_sf"/>
</dbReference>
<dbReference type="Pfam" id="PF00404">
    <property type="entry name" value="Dockerin_1"/>
    <property type="match status" value="1"/>
</dbReference>
<dbReference type="SMART" id="SM00633">
    <property type="entry name" value="Glyco_10"/>
    <property type="match status" value="1"/>
</dbReference>
<dbReference type="PANTHER" id="PTHR31490">
    <property type="entry name" value="GLYCOSYL HYDROLASE"/>
    <property type="match status" value="1"/>
</dbReference>
<dbReference type="InterPro" id="IPR005084">
    <property type="entry name" value="CBM6"/>
</dbReference>
<evidence type="ECO:0000256" key="6">
    <source>
        <dbReference type="ARBA" id="ARBA00023277"/>
    </source>
</evidence>
<dbReference type="SMART" id="SM00606">
    <property type="entry name" value="CBD_IV"/>
    <property type="match status" value="1"/>
</dbReference>
<proteinExistence type="inferred from homology"/>
<gene>
    <name evidence="14" type="ORF">DFR58_1035</name>
</gene>
<keyword evidence="5 9" id="KW-0378">Hydrolase</keyword>
<keyword evidence="4 10" id="KW-0732">Signal</keyword>
<evidence type="ECO:0000256" key="8">
    <source>
        <dbReference type="ARBA" id="ARBA00023326"/>
    </source>
</evidence>
<keyword evidence="15" id="KW-1185">Reference proteome</keyword>
<evidence type="ECO:0000259" key="12">
    <source>
        <dbReference type="PROSITE" id="PS51760"/>
    </source>
</evidence>
<evidence type="ECO:0000256" key="4">
    <source>
        <dbReference type="ARBA" id="ARBA00022729"/>
    </source>
</evidence>
<dbReference type="GO" id="GO:0031176">
    <property type="term" value="F:endo-1,4-beta-xylanase activity"/>
    <property type="evidence" value="ECO:0007669"/>
    <property type="project" value="UniProtKB-EC"/>
</dbReference>
<comment type="similarity">
    <text evidence="2 9">Belongs to the glycosyl hydrolase 10 (cellulase F) family.</text>
</comment>
<dbReference type="Gene3D" id="3.20.20.80">
    <property type="entry name" value="Glycosidases"/>
    <property type="match status" value="1"/>
</dbReference>
<evidence type="ECO:0000313" key="14">
    <source>
        <dbReference type="EMBL" id="RCX19261.1"/>
    </source>
</evidence>
<keyword evidence="7 9" id="KW-0326">Glycosidase</keyword>
<dbReference type="EMBL" id="QPJT01000003">
    <property type="protein sequence ID" value="RCX19261.1"/>
    <property type="molecule type" value="Genomic_DNA"/>
</dbReference>
<organism evidence="14 15">
    <name type="scientific">Anaerobacterium chartisolvens</name>
    <dbReference type="NCBI Taxonomy" id="1297424"/>
    <lineage>
        <taxon>Bacteria</taxon>
        <taxon>Bacillati</taxon>
        <taxon>Bacillota</taxon>
        <taxon>Clostridia</taxon>
        <taxon>Eubacteriales</taxon>
        <taxon>Oscillospiraceae</taxon>
        <taxon>Anaerobacterium</taxon>
    </lineage>
</organism>
<evidence type="ECO:0000256" key="3">
    <source>
        <dbReference type="ARBA" id="ARBA00022651"/>
    </source>
</evidence>
<evidence type="ECO:0000256" key="10">
    <source>
        <dbReference type="SAM" id="SignalP"/>
    </source>
</evidence>
<dbReference type="EC" id="3.2.1.8" evidence="9"/>
<dbReference type="PROSITE" id="PS51766">
    <property type="entry name" value="DOCKERIN"/>
    <property type="match status" value="1"/>
</dbReference>
<keyword evidence="6 9" id="KW-0119">Carbohydrate metabolism</keyword>
<dbReference type="InterPro" id="IPR044846">
    <property type="entry name" value="GH10"/>
</dbReference>
<dbReference type="InterPro" id="IPR001000">
    <property type="entry name" value="GH10_dom"/>
</dbReference>
<evidence type="ECO:0000256" key="9">
    <source>
        <dbReference type="RuleBase" id="RU361174"/>
    </source>
</evidence>
<dbReference type="SUPFAM" id="SSF63446">
    <property type="entry name" value="Type I dockerin domain"/>
    <property type="match status" value="1"/>
</dbReference>
<accession>A0A369BCY4</accession>
<keyword evidence="3 14" id="KW-0858">Xylan degradation</keyword>
<dbReference type="GO" id="GO:0030246">
    <property type="term" value="F:carbohydrate binding"/>
    <property type="evidence" value="ECO:0007669"/>
    <property type="project" value="InterPro"/>
</dbReference>
<dbReference type="SUPFAM" id="SSF49785">
    <property type="entry name" value="Galactose-binding domain-like"/>
    <property type="match status" value="1"/>
</dbReference>
<dbReference type="InterPro" id="IPR008979">
    <property type="entry name" value="Galactose-bd-like_sf"/>
</dbReference>
<feature type="domain" description="GH10" evidence="12">
    <location>
        <begin position="237"/>
        <end position="559"/>
    </location>
</feature>
<dbReference type="RefSeq" id="WP_170138007.1">
    <property type="nucleotide sequence ID" value="NZ_QPJT01000003.1"/>
</dbReference>
<dbReference type="CDD" id="cd14256">
    <property type="entry name" value="Dockerin_I"/>
    <property type="match status" value="1"/>
</dbReference>
<dbReference type="SUPFAM" id="SSF51445">
    <property type="entry name" value="(Trans)glycosidases"/>
    <property type="match status" value="1"/>
</dbReference>
<evidence type="ECO:0000256" key="2">
    <source>
        <dbReference type="ARBA" id="ARBA00007495"/>
    </source>
</evidence>
<dbReference type="AlphaFoldDB" id="A0A369BCY4"/>
<dbReference type="Pfam" id="PF03422">
    <property type="entry name" value="CBM_6"/>
    <property type="match status" value="1"/>
</dbReference>
<feature type="domain" description="Dockerin" evidence="13">
    <location>
        <begin position="34"/>
        <end position="104"/>
    </location>
</feature>
<feature type="domain" description="CBM6" evidence="11">
    <location>
        <begin position="113"/>
        <end position="233"/>
    </location>
</feature>
<evidence type="ECO:0000256" key="1">
    <source>
        <dbReference type="ARBA" id="ARBA00000681"/>
    </source>
</evidence>
<sequence length="561" mass="61590">MKKTKGLKRCASLLLCVSMILCFVMSSGIAVQADTLMYGDVNGDGKVNSTDNALMKQYVLGLIDDFPYSQGKAAADLNVDGSVNTTDCSIMVQYLLEKITTLPYGQTGKSAFSRIEAEAYDSIQSTTIKTIDTVNGGKGLGYIENGNYAVYQNVDFGNGANTFSASVASSSGSSVEIRLDSPTGTLAGTLSSVNTGSYDQYQEKVCTLTKITGKHSLYLKFTGAINIDWFVFSLEDTPTVQSLRALAAKKGMLIGTAVGSNFYSNPDAKFKDTLQREFSMLVCENEMKFDALEPQQNSFNFSRPDQLLSYAQSNGMAMRGHTLVWHAQNPSWITNGNWTRDTLLAAMKNHISKVMAHYKGKIKEWDVANECIADNGSGLRGESIWRRVIGDDYLDYAFKYAREADPDALLFYNDYNIEDMGSAKADKAYAILSDMKSRGIPIDGVGFQSHFINGMSSSYLSNIDKNIKRYAAIGLKVSLTEVDIRIKLPADSSAYQTQANNYGDLMKICLSNPNCTTFVLWGFTDKHSWIPGTFSGYGDALIFDSNYNPKPAYNSLINALK</sequence>
<dbReference type="PRINTS" id="PR00134">
    <property type="entry name" value="GLHYDRLASE10"/>
</dbReference>
<dbReference type="InterPro" id="IPR006584">
    <property type="entry name" value="Cellulose-bd_IV"/>
</dbReference>
<dbReference type="InterPro" id="IPR017853">
    <property type="entry name" value="GH"/>
</dbReference>
<comment type="catalytic activity">
    <reaction evidence="1 9">
        <text>Endohydrolysis of (1-&gt;4)-beta-D-xylosidic linkages in xylans.</text>
        <dbReference type="EC" id="3.2.1.8"/>
    </reaction>
</comment>
<evidence type="ECO:0000259" key="13">
    <source>
        <dbReference type="PROSITE" id="PS51766"/>
    </source>
</evidence>
<evidence type="ECO:0000313" key="15">
    <source>
        <dbReference type="Proteomes" id="UP000253034"/>
    </source>
</evidence>
<feature type="signal peptide" evidence="10">
    <location>
        <begin position="1"/>
        <end position="33"/>
    </location>
</feature>
<dbReference type="Pfam" id="PF00331">
    <property type="entry name" value="Glyco_hydro_10"/>
    <property type="match status" value="1"/>
</dbReference>
<protein>
    <recommendedName>
        <fullName evidence="9">Beta-xylanase</fullName>
        <ecNumber evidence="9">3.2.1.8</ecNumber>
    </recommendedName>
</protein>
<dbReference type="InterPro" id="IPR016134">
    <property type="entry name" value="Dockerin_dom"/>
</dbReference>
<name>A0A369BCY4_9FIRM</name>
<comment type="caution">
    <text evidence="14">The sequence shown here is derived from an EMBL/GenBank/DDBJ whole genome shotgun (WGS) entry which is preliminary data.</text>
</comment>
<dbReference type="Proteomes" id="UP000253034">
    <property type="component" value="Unassembled WGS sequence"/>
</dbReference>
<evidence type="ECO:0000256" key="5">
    <source>
        <dbReference type="ARBA" id="ARBA00022801"/>
    </source>
</evidence>
<dbReference type="PROSITE" id="PS51175">
    <property type="entry name" value="CBM6"/>
    <property type="match status" value="1"/>
</dbReference>